<dbReference type="Pfam" id="PF02361">
    <property type="entry name" value="CbiQ"/>
    <property type="match status" value="1"/>
</dbReference>
<protein>
    <submittedName>
        <fullName evidence="7">Cobalt ECF transporter T component CbiQ</fullName>
    </submittedName>
</protein>
<dbReference type="PANTHER" id="PTHR43723:SF1">
    <property type="entry name" value="COBALT TRANSPORT PROTEIN CBIQ"/>
    <property type="match status" value="1"/>
</dbReference>
<dbReference type="AlphaFoldDB" id="A0A9D1UPQ5"/>
<comment type="subcellular location">
    <subcellularLocation>
        <location evidence="1">Cell membrane</location>
        <topology evidence="1">Multi-pass membrane protein</topology>
    </subcellularLocation>
</comment>
<evidence type="ECO:0000313" key="8">
    <source>
        <dbReference type="Proteomes" id="UP000824192"/>
    </source>
</evidence>
<dbReference type="InterPro" id="IPR003339">
    <property type="entry name" value="ABC/ECF_trnsptr_transmembrane"/>
</dbReference>
<feature type="transmembrane region" description="Helical" evidence="6">
    <location>
        <begin position="22"/>
        <end position="53"/>
    </location>
</feature>
<evidence type="ECO:0000256" key="5">
    <source>
        <dbReference type="ARBA" id="ARBA00023136"/>
    </source>
</evidence>
<keyword evidence="2" id="KW-1003">Cell membrane</keyword>
<dbReference type="CDD" id="cd16914">
    <property type="entry name" value="EcfT"/>
    <property type="match status" value="1"/>
</dbReference>
<evidence type="ECO:0000256" key="6">
    <source>
        <dbReference type="SAM" id="Phobius"/>
    </source>
</evidence>
<reference evidence="7" key="1">
    <citation type="journal article" date="2021" name="PeerJ">
        <title>Extensive microbial diversity within the chicken gut microbiome revealed by metagenomics and culture.</title>
        <authorList>
            <person name="Gilroy R."/>
            <person name="Ravi A."/>
            <person name="Getino M."/>
            <person name="Pursley I."/>
            <person name="Horton D.L."/>
            <person name="Alikhan N.F."/>
            <person name="Baker D."/>
            <person name="Gharbi K."/>
            <person name="Hall N."/>
            <person name="Watson M."/>
            <person name="Adriaenssens E.M."/>
            <person name="Foster-Nyarko E."/>
            <person name="Jarju S."/>
            <person name="Secka A."/>
            <person name="Antonio M."/>
            <person name="Oren A."/>
            <person name="Chaudhuri R.R."/>
            <person name="La Ragione R."/>
            <person name="Hildebrand F."/>
            <person name="Pallen M.J."/>
        </authorList>
    </citation>
    <scope>NUCLEOTIDE SEQUENCE</scope>
    <source>
        <strain evidence="7">ChiGjej6B6-1540</strain>
    </source>
</reference>
<gene>
    <name evidence="7" type="primary">cbiQ</name>
    <name evidence="7" type="ORF">H9868_06765</name>
</gene>
<comment type="caution">
    <text evidence="7">The sequence shown here is derived from an EMBL/GenBank/DDBJ whole genome shotgun (WGS) entry which is preliminary data.</text>
</comment>
<dbReference type="EMBL" id="DXGA01000144">
    <property type="protein sequence ID" value="HIW94230.1"/>
    <property type="molecule type" value="Genomic_DNA"/>
</dbReference>
<reference evidence="7" key="2">
    <citation type="submission" date="2021-04" db="EMBL/GenBank/DDBJ databases">
        <authorList>
            <person name="Gilroy R."/>
        </authorList>
    </citation>
    <scope>NUCLEOTIDE SEQUENCE</scope>
    <source>
        <strain evidence="7">ChiGjej6B6-1540</strain>
    </source>
</reference>
<evidence type="ECO:0000313" key="7">
    <source>
        <dbReference type="EMBL" id="HIW94230.1"/>
    </source>
</evidence>
<dbReference type="InterPro" id="IPR012809">
    <property type="entry name" value="ECF_CbiQ"/>
</dbReference>
<evidence type="ECO:0000256" key="3">
    <source>
        <dbReference type="ARBA" id="ARBA00022692"/>
    </source>
</evidence>
<accession>A0A9D1UPQ5</accession>
<dbReference type="InterPro" id="IPR052770">
    <property type="entry name" value="Cobalt_transport_CbiQ"/>
</dbReference>
<organism evidence="7 8">
    <name type="scientific">Candidatus Flavonifractor merdipullorum</name>
    <dbReference type="NCBI Taxonomy" id="2838590"/>
    <lineage>
        <taxon>Bacteria</taxon>
        <taxon>Bacillati</taxon>
        <taxon>Bacillota</taxon>
        <taxon>Clostridia</taxon>
        <taxon>Eubacteriales</taxon>
        <taxon>Oscillospiraceae</taxon>
        <taxon>Flavonifractor</taxon>
    </lineage>
</organism>
<keyword evidence="3 6" id="KW-0812">Transmembrane</keyword>
<dbReference type="Proteomes" id="UP000824192">
    <property type="component" value="Unassembled WGS sequence"/>
</dbReference>
<proteinExistence type="predicted"/>
<keyword evidence="4 6" id="KW-1133">Transmembrane helix</keyword>
<name>A0A9D1UPQ5_9FIRM</name>
<dbReference type="GO" id="GO:0043190">
    <property type="term" value="C:ATP-binding cassette (ABC) transporter complex"/>
    <property type="evidence" value="ECO:0007669"/>
    <property type="project" value="InterPro"/>
</dbReference>
<dbReference type="NCBIfam" id="TIGR02454">
    <property type="entry name" value="ECF_T_CbiQ"/>
    <property type="match status" value="1"/>
</dbReference>
<sequence length="258" mass="28132">MGTDRYAYCSPLRRMDPLGKGFVSLLASVVCLCCGTAAVGLFTMLLMGGLTILWGGQKLRTFGHFMKIPLAFLAIGSLTMVVQAYPPESALLVGIPVGDMLWGVDRAGLWEGASMFCRALGVVASMYFLALTTPVVDLTQGLRRLHVPALMVELMELIYRFIFTLTDGADRIRVAQKSRLGYGSARRTIDDAGVLASMVFLRAWRQGNRVYAALESRGYTGTLATLSRDYESGRPCFLAAAGVCAAQLGMFALERWLF</sequence>
<keyword evidence="5 6" id="KW-0472">Membrane</keyword>
<evidence type="ECO:0000256" key="1">
    <source>
        <dbReference type="ARBA" id="ARBA00004651"/>
    </source>
</evidence>
<evidence type="ECO:0000256" key="2">
    <source>
        <dbReference type="ARBA" id="ARBA00022475"/>
    </source>
</evidence>
<evidence type="ECO:0000256" key="4">
    <source>
        <dbReference type="ARBA" id="ARBA00022989"/>
    </source>
</evidence>
<dbReference type="PANTHER" id="PTHR43723">
    <property type="entry name" value="COBALT TRANSPORT PROTEIN CBIQ"/>
    <property type="match status" value="1"/>
</dbReference>
<dbReference type="GO" id="GO:0006824">
    <property type="term" value="P:cobalt ion transport"/>
    <property type="evidence" value="ECO:0007669"/>
    <property type="project" value="InterPro"/>
</dbReference>